<sequence length="143" mass="15586">MPHFGLLDERHMDPAAALLQRSRLHLRGARRRIRQGKLAAGVSTLYDTLIHAMQWHARVHGASAGLDLEDDAALFRHLAARGAVSPGFDFEGLARLTEQALEGRLPPGIDPEGWLAAVEGELDRLGVLPFDEAALPPEDPATF</sequence>
<reference evidence="1 2" key="1">
    <citation type="submission" date="2020-02" db="EMBL/GenBank/DDBJ databases">
        <title>Comparative genomics of sulfur disproportionating microorganisms.</title>
        <authorList>
            <person name="Ward L.M."/>
            <person name="Bertran E."/>
            <person name="Johnston D.T."/>
        </authorList>
    </citation>
    <scope>NUCLEOTIDE SEQUENCE [LARGE SCALE GENOMIC DNA]</scope>
    <source>
        <strain evidence="1 2">DSM 100025</strain>
    </source>
</reference>
<evidence type="ECO:0000313" key="2">
    <source>
        <dbReference type="Proteomes" id="UP000469346"/>
    </source>
</evidence>
<accession>A0A6N9TJF6</accession>
<dbReference type="EMBL" id="JAAGRR010000003">
    <property type="protein sequence ID" value="NDY41385.1"/>
    <property type="molecule type" value="Genomic_DNA"/>
</dbReference>
<gene>
    <name evidence="1" type="ORF">G3N55_00775</name>
</gene>
<name>A0A6N9TJF6_DISTH</name>
<proteinExistence type="predicted"/>
<dbReference type="AlphaFoldDB" id="A0A6N9TJF6"/>
<dbReference type="RefSeq" id="WP_163297546.1">
    <property type="nucleotide sequence ID" value="NZ_JAAGRR010000003.1"/>
</dbReference>
<comment type="caution">
    <text evidence="1">The sequence shown here is derived from an EMBL/GenBank/DDBJ whole genome shotgun (WGS) entry which is preliminary data.</text>
</comment>
<keyword evidence="2" id="KW-1185">Reference proteome</keyword>
<protein>
    <submittedName>
        <fullName evidence="1">Uncharacterized protein</fullName>
    </submittedName>
</protein>
<organism evidence="1 2">
    <name type="scientific">Dissulfurirhabdus thermomarina</name>
    <dbReference type="NCBI Taxonomy" id="1765737"/>
    <lineage>
        <taxon>Bacteria</taxon>
        <taxon>Deltaproteobacteria</taxon>
        <taxon>Dissulfurirhabdaceae</taxon>
        <taxon>Dissulfurirhabdus</taxon>
    </lineage>
</organism>
<dbReference type="Proteomes" id="UP000469346">
    <property type="component" value="Unassembled WGS sequence"/>
</dbReference>
<evidence type="ECO:0000313" key="1">
    <source>
        <dbReference type="EMBL" id="NDY41385.1"/>
    </source>
</evidence>